<gene>
    <name evidence="2" type="ORF">GW779_04980</name>
    <name evidence="1" type="ORF">GW910_02660</name>
</gene>
<dbReference type="Proteomes" id="UP000738826">
    <property type="component" value="Unassembled WGS sequence"/>
</dbReference>
<dbReference type="EMBL" id="JAACVF010000067">
    <property type="protein sequence ID" value="NCN64965.1"/>
    <property type="molecule type" value="Genomic_DNA"/>
</dbReference>
<dbReference type="Proteomes" id="UP000768163">
    <property type="component" value="Unassembled WGS sequence"/>
</dbReference>
<proteinExistence type="predicted"/>
<name>A0A8J8CG14_9ARCH</name>
<evidence type="ECO:0000313" key="2">
    <source>
        <dbReference type="EMBL" id="NCS91743.1"/>
    </source>
</evidence>
<evidence type="ECO:0000313" key="3">
    <source>
        <dbReference type="Proteomes" id="UP000738826"/>
    </source>
</evidence>
<dbReference type="AlphaFoldDB" id="A0A8J8CG14"/>
<evidence type="ECO:0000313" key="1">
    <source>
        <dbReference type="EMBL" id="NCN64965.1"/>
    </source>
</evidence>
<sequence length="65" mass="7565">MSKYQKIYNLLYLLANSDIISYEKLCKSFNIDNKTLTSLLDVLVMAGIIIEIRSYGRFIQKQESL</sequence>
<dbReference type="InterPro" id="IPR036390">
    <property type="entry name" value="WH_DNA-bd_sf"/>
</dbReference>
<organism evidence="2 3">
    <name type="scientific">Candidatus Altarchaeum hamiconexum</name>
    <dbReference type="NCBI Taxonomy" id="1803513"/>
    <lineage>
        <taxon>Archaea</taxon>
        <taxon>Candidatus Altarchaeota</taxon>
        <taxon>Candidatus Altiarchaeia</taxon>
        <taxon>Candidatus Altarchaeales</taxon>
        <taxon>Candidatus Altarchaeaceae</taxon>
        <taxon>Candidatus Altarchaeum</taxon>
    </lineage>
</organism>
<comment type="caution">
    <text evidence="2">The sequence shown here is derived from an EMBL/GenBank/DDBJ whole genome shotgun (WGS) entry which is preliminary data.</text>
</comment>
<dbReference type="EMBL" id="JAACQH010000105">
    <property type="protein sequence ID" value="NCS91743.1"/>
    <property type="molecule type" value="Genomic_DNA"/>
</dbReference>
<protein>
    <submittedName>
        <fullName evidence="2">Uncharacterized protein</fullName>
    </submittedName>
</protein>
<dbReference type="SUPFAM" id="SSF46785">
    <property type="entry name" value="Winged helix' DNA-binding domain"/>
    <property type="match status" value="1"/>
</dbReference>
<accession>A0A8J8CG14</accession>
<reference evidence="2" key="1">
    <citation type="submission" date="2019-11" db="EMBL/GenBank/DDBJ databases">
        <title>Lipid analysis of CO2-rich subsurface aquifers suggests an autotrophy-based deep biosphere with lysolipids enriched in CPR bacteria.</title>
        <authorList>
            <person name="Probst A.J."/>
            <person name="Elling F.J."/>
            <person name="Castelle C.J."/>
            <person name="Zhu Q."/>
            <person name="Elvert M."/>
            <person name="Birarda G."/>
            <person name="Holman H.-Y."/>
            <person name="Lane K.R."/>
            <person name="Ladd B."/>
            <person name="Ryan M.C."/>
            <person name="Woyke T."/>
            <person name="Hinrichs K.-U."/>
            <person name="Banfield J.F."/>
        </authorList>
    </citation>
    <scope>NUCLEOTIDE SEQUENCE</scope>
    <source>
        <strain evidence="1">CG_2015-01_33_1645</strain>
        <strain evidence="2">CG_2015-04_33_537</strain>
    </source>
</reference>